<dbReference type="EMBL" id="JACICD010000002">
    <property type="protein sequence ID" value="MBB3770971.1"/>
    <property type="molecule type" value="Genomic_DNA"/>
</dbReference>
<evidence type="ECO:0000313" key="3">
    <source>
        <dbReference type="EMBL" id="MBB3770971.1"/>
    </source>
</evidence>
<feature type="region of interest" description="Disordered" evidence="1">
    <location>
        <begin position="723"/>
        <end position="771"/>
    </location>
</feature>
<dbReference type="Proteomes" id="UP000533469">
    <property type="component" value="Unassembled WGS sequence"/>
</dbReference>
<feature type="compositionally biased region" description="Polar residues" evidence="1">
    <location>
        <begin position="762"/>
        <end position="771"/>
    </location>
</feature>
<feature type="compositionally biased region" description="Polar residues" evidence="1">
    <location>
        <begin position="32"/>
        <end position="43"/>
    </location>
</feature>
<reference evidence="3 4" key="1">
    <citation type="submission" date="2020-08" db="EMBL/GenBank/DDBJ databases">
        <title>Genomic Encyclopedia of Type Strains, Phase IV (KMG-IV): sequencing the most valuable type-strain genomes for metagenomic binning, comparative biology and taxonomic classification.</title>
        <authorList>
            <person name="Goeker M."/>
        </authorList>
    </citation>
    <scope>NUCLEOTIDE SEQUENCE [LARGE SCALE GENOMIC DNA]</scope>
    <source>
        <strain evidence="3 4">DSM 5895</strain>
    </source>
</reference>
<sequence length="1176" mass="123115">MTPQEQDAFTRLVDLGWSPVAAAGIVGNLRQESGLNPNASHDQGTGYGIAGWRDPQPGAGRWTNLRSFAAERGLPVSDMDTQLQFLDHELRTSEKSVGARLKAAADPTRAAATFLDYERPGGWQRGNPTGANGYDNRVAAAQRLYQAYGGAQPRPLRAPLNGGTVEASALPLVTDTPDIDTNAQQTAGQEDPYAAFSTIADEASAGDPYAAFSTIEGDAPATFPKRDGLFLNTTAGLNDAIYSTAGAPVDATTWALNKGIGGINYLTGADIPQITDPVGGSRSIAKAFGSVGVPDPESVRATTPGEKVARAAGAGAGYMVAPELAVRGLAQGVGRAVSPLVDSLIGSSRSAGDVAANTIIGASGGAAGEKAAQAVPEPYRPLAELGGNLIGGGVGALATGIPRTAATAARAGRDYVAPLTAGGRERLAADTLTDAATSPAALRDALEQGPGELVPGSKPTTFQLTGDMGIGGLERVAETRRAEPFNQRRAEQNQARVSALENVQPSGSPDAVVKALRQNLAGLDAETTRAIEAARSQARERVGALGGEGTPEGYGATLRQSLDDTHAQAKARESALWEAVDPGRKLVLDASPIRAQASRLVSDMPISAKPFEGEERDILDTVANYNTAVPFREVAALRTRVNTAMSEELSQRGRTPVYARLSQLRGAIERSIEETVAGKAQQEAQAVASGAMRPEDTMLAQWESAISAGKERWLADRAGGIGQEAVGSGRGSTAAGASPFPRASRNQGQSGGGFNDAARAQGTPSSLTPNFDQAARDRLTAATSATKQRARTYEQGAVGEVLRRAGTQDVFRLPLSEVGRKFFRAGSRGYENVQALRKAAASPEVNNSIRDYAVMTLRRAAELPDGTLDPAKVTAWRQRYRDALRAFPEIDGMLKGPVEASEAVTRLMAAKKQAMEEFQAGKVRQLIGVDNADDAVRAIGGIFSSSNPVQIMRQLAKEAARDPEARAGLRKAVADFMLQRMKSNTEAATSGTTLLRSDQFQTFMKQAEPALRSIFSPAETSSMKAIADDLQRSARSVNAVKLPGRSNSPQDIVAQMRASNQPESLLARILTSGASLGAGAIATGSGWGALAGVAGAELIGALRRAGITKVDDLVTDALLNPDRARALLAKYPGTLSKGQRTALIQRYRRSWPVAATMSAGAGDEKAEPQPLRISVP</sequence>
<feature type="region of interest" description="Disordered" evidence="1">
    <location>
        <begin position="32"/>
        <end position="55"/>
    </location>
</feature>
<dbReference type="AlphaFoldDB" id="A0A839Z7B9"/>
<dbReference type="Gene3D" id="1.10.530.10">
    <property type="match status" value="1"/>
</dbReference>
<gene>
    <name evidence="3" type="ORF">FHS55_001566</name>
</gene>
<comment type="caution">
    <text evidence="3">The sequence shown here is derived from an EMBL/GenBank/DDBJ whole genome shotgun (WGS) entry which is preliminary data.</text>
</comment>
<name>A0A839Z7B9_9HYPH</name>
<feature type="compositionally biased region" description="Low complexity" evidence="1">
    <location>
        <begin position="725"/>
        <end position="738"/>
    </location>
</feature>
<evidence type="ECO:0000259" key="2">
    <source>
        <dbReference type="Pfam" id="PF18013"/>
    </source>
</evidence>
<organism evidence="3 4">
    <name type="scientific">Ancylobacter tetraedralis</name>
    <dbReference type="NCBI Taxonomy" id="217068"/>
    <lineage>
        <taxon>Bacteria</taxon>
        <taxon>Pseudomonadati</taxon>
        <taxon>Pseudomonadota</taxon>
        <taxon>Alphaproteobacteria</taxon>
        <taxon>Hyphomicrobiales</taxon>
        <taxon>Xanthobacteraceae</taxon>
        <taxon>Ancylobacter</taxon>
    </lineage>
</organism>
<evidence type="ECO:0000256" key="1">
    <source>
        <dbReference type="SAM" id="MobiDB-lite"/>
    </source>
</evidence>
<evidence type="ECO:0000313" key="4">
    <source>
        <dbReference type="Proteomes" id="UP000533469"/>
    </source>
</evidence>
<protein>
    <recommendedName>
        <fullName evidence="2">Phage tail lysozyme domain-containing protein</fullName>
    </recommendedName>
</protein>
<dbReference type="RefSeq" id="WP_183189115.1">
    <property type="nucleotide sequence ID" value="NZ_JACICD010000002.1"/>
</dbReference>
<dbReference type="Pfam" id="PF18013">
    <property type="entry name" value="Phage_lysozyme2"/>
    <property type="match status" value="1"/>
</dbReference>
<dbReference type="InterPro" id="IPR041219">
    <property type="entry name" value="Phage_lysozyme2"/>
</dbReference>
<accession>A0A839Z7B9</accession>
<proteinExistence type="predicted"/>
<keyword evidence="4" id="KW-1185">Reference proteome</keyword>
<feature type="domain" description="Phage tail lysozyme" evidence="2">
    <location>
        <begin position="5"/>
        <end position="148"/>
    </location>
</feature>